<accession>A0ACC8EJV9</accession>
<organism evidence="1 2">
    <name type="scientific">Cenococcum geophilum 1.58</name>
    <dbReference type="NCBI Taxonomy" id="794803"/>
    <lineage>
        <taxon>Eukaryota</taxon>
        <taxon>Fungi</taxon>
        <taxon>Dikarya</taxon>
        <taxon>Ascomycota</taxon>
        <taxon>Pezizomycotina</taxon>
        <taxon>Dothideomycetes</taxon>
        <taxon>Pleosporomycetidae</taxon>
        <taxon>Gloniales</taxon>
        <taxon>Gloniaceae</taxon>
        <taxon>Cenococcum</taxon>
    </lineage>
</organism>
<keyword evidence="2" id="KW-1185">Reference proteome</keyword>
<evidence type="ECO:0000313" key="2">
    <source>
        <dbReference type="Proteomes" id="UP000250078"/>
    </source>
</evidence>
<sequence length="284" mass="32660">MQRCPISESSLSSTARVKRRKLGNIWALKDYLDGDVSFEQRDHFPLPKYHPRNYLPLHGKIKMSILKIVFMASPAHLEYLKDTYNIHEVSDYNSYLETSDKEYLKDEAPDYKNCLETRYNWLQESVTKNTAGSSKLRSCNMCLGLPNLKRWLPREFYEFNSSSLDSFAKRLRETGKGRKLFATGVSLGFGPSLMRTGDSVWLLESQRVPFLLRELASKTCTLVSCELAFDARTSILCEHASDTRAFEFMGACYLHEAARDHDICAKCGAEVPRLLDEWQTINIR</sequence>
<reference evidence="1 2" key="1">
    <citation type="journal article" date="2016" name="Nat. Commun.">
        <title>Ectomycorrhizal ecology is imprinted in the genome of the dominant symbiotic fungus Cenococcum geophilum.</title>
        <authorList>
            <consortium name="DOE Joint Genome Institute"/>
            <person name="Peter M."/>
            <person name="Kohler A."/>
            <person name="Ohm R.A."/>
            <person name="Kuo A."/>
            <person name="Krutzmann J."/>
            <person name="Morin E."/>
            <person name="Arend M."/>
            <person name="Barry K.W."/>
            <person name="Binder M."/>
            <person name="Choi C."/>
            <person name="Clum A."/>
            <person name="Copeland A."/>
            <person name="Grisel N."/>
            <person name="Haridas S."/>
            <person name="Kipfer T."/>
            <person name="LaButti K."/>
            <person name="Lindquist E."/>
            <person name="Lipzen A."/>
            <person name="Maire R."/>
            <person name="Meier B."/>
            <person name="Mihaltcheva S."/>
            <person name="Molinier V."/>
            <person name="Murat C."/>
            <person name="Poggeler S."/>
            <person name="Quandt C.A."/>
            <person name="Sperisen C."/>
            <person name="Tritt A."/>
            <person name="Tisserant E."/>
            <person name="Crous P.W."/>
            <person name="Henrissat B."/>
            <person name="Nehls U."/>
            <person name="Egli S."/>
            <person name="Spatafora J.W."/>
            <person name="Grigoriev I.V."/>
            <person name="Martin F.M."/>
        </authorList>
    </citation>
    <scope>NUCLEOTIDE SEQUENCE [LARGE SCALE GENOMIC DNA]</scope>
    <source>
        <strain evidence="1 2">1.58</strain>
    </source>
</reference>
<dbReference type="EMBL" id="KV748355">
    <property type="protein sequence ID" value="OCK86509.1"/>
    <property type="molecule type" value="Genomic_DNA"/>
</dbReference>
<evidence type="ECO:0000313" key="1">
    <source>
        <dbReference type="EMBL" id="OCK86509.1"/>
    </source>
</evidence>
<gene>
    <name evidence="1" type="ORF">K441DRAFT_88398</name>
</gene>
<dbReference type="Proteomes" id="UP000250078">
    <property type="component" value="Unassembled WGS sequence"/>
</dbReference>
<proteinExistence type="predicted"/>
<name>A0ACC8EJV9_9PEZI</name>
<protein>
    <submittedName>
        <fullName evidence="1">Uncharacterized protein</fullName>
    </submittedName>
</protein>